<comment type="caution">
    <text evidence="9">The sequence shown here is derived from an EMBL/GenBank/DDBJ whole genome shotgun (WGS) entry which is preliminary data.</text>
</comment>
<evidence type="ECO:0000256" key="1">
    <source>
        <dbReference type="ARBA" id="ARBA00004141"/>
    </source>
</evidence>
<evidence type="ECO:0000256" key="4">
    <source>
        <dbReference type="ARBA" id="ARBA00022544"/>
    </source>
</evidence>
<dbReference type="GO" id="GO:0016020">
    <property type="term" value="C:membrane"/>
    <property type="evidence" value="ECO:0007669"/>
    <property type="project" value="UniProtKB-SubCell"/>
</dbReference>
<dbReference type="Gene3D" id="1.20.1740.10">
    <property type="entry name" value="Amino acid/polyamine transporter I"/>
    <property type="match status" value="1"/>
</dbReference>
<dbReference type="GO" id="GO:0009847">
    <property type="term" value="P:spore germination"/>
    <property type="evidence" value="ECO:0007669"/>
    <property type="project" value="InterPro"/>
</dbReference>
<keyword evidence="5 8" id="KW-0812">Transmembrane</keyword>
<keyword evidence="10" id="KW-1185">Reference proteome</keyword>
<dbReference type="NCBIfam" id="TIGR00912">
    <property type="entry name" value="2A0309"/>
    <property type="match status" value="1"/>
</dbReference>
<keyword evidence="6 8" id="KW-1133">Transmembrane helix</keyword>
<dbReference type="InterPro" id="IPR004761">
    <property type="entry name" value="Spore_GerAB"/>
</dbReference>
<evidence type="ECO:0000256" key="7">
    <source>
        <dbReference type="ARBA" id="ARBA00023136"/>
    </source>
</evidence>
<evidence type="ECO:0000256" key="8">
    <source>
        <dbReference type="SAM" id="Phobius"/>
    </source>
</evidence>
<dbReference type="PANTHER" id="PTHR34975">
    <property type="entry name" value="SPORE GERMINATION PROTEIN A2"/>
    <property type="match status" value="1"/>
</dbReference>
<keyword evidence="7 8" id="KW-0472">Membrane</keyword>
<dbReference type="Pfam" id="PF03845">
    <property type="entry name" value="Spore_permease"/>
    <property type="match status" value="1"/>
</dbReference>
<evidence type="ECO:0000256" key="2">
    <source>
        <dbReference type="ARBA" id="ARBA00007998"/>
    </source>
</evidence>
<gene>
    <name evidence="9" type="primary">grkb2</name>
    <name evidence="9" type="ORF">GCM10010912_09120</name>
</gene>
<feature type="transmembrane region" description="Helical" evidence="8">
    <location>
        <begin position="75"/>
        <end position="97"/>
    </location>
</feature>
<dbReference type="AlphaFoldDB" id="A0A917C1I9"/>
<feature type="transmembrane region" description="Helical" evidence="8">
    <location>
        <begin position="337"/>
        <end position="360"/>
    </location>
</feature>
<comment type="similarity">
    <text evidence="2">Belongs to the amino acid-polyamine-organocation (APC) superfamily. Spore germination protein (SGP) (TC 2.A.3.9) family.</text>
</comment>
<dbReference type="EMBL" id="BMKR01000003">
    <property type="protein sequence ID" value="GGF66236.1"/>
    <property type="molecule type" value="Genomic_DNA"/>
</dbReference>
<feature type="transmembrane region" description="Helical" evidence="8">
    <location>
        <begin position="12"/>
        <end position="30"/>
    </location>
</feature>
<reference evidence="9" key="2">
    <citation type="submission" date="2020-09" db="EMBL/GenBank/DDBJ databases">
        <authorList>
            <person name="Sun Q."/>
            <person name="Zhou Y."/>
        </authorList>
    </citation>
    <scope>NUCLEOTIDE SEQUENCE</scope>
    <source>
        <strain evidence="9">CGMCC 1.16134</strain>
    </source>
</reference>
<reference evidence="9" key="1">
    <citation type="journal article" date="2014" name="Int. J. Syst. Evol. Microbiol.">
        <title>Complete genome sequence of Corynebacterium casei LMG S-19264T (=DSM 44701T), isolated from a smear-ripened cheese.</title>
        <authorList>
            <consortium name="US DOE Joint Genome Institute (JGI-PGF)"/>
            <person name="Walter F."/>
            <person name="Albersmeier A."/>
            <person name="Kalinowski J."/>
            <person name="Ruckert C."/>
        </authorList>
    </citation>
    <scope>NUCLEOTIDE SEQUENCE</scope>
    <source>
        <strain evidence="9">CGMCC 1.16134</strain>
    </source>
</reference>
<feature type="transmembrane region" description="Helical" evidence="8">
    <location>
        <begin position="147"/>
        <end position="169"/>
    </location>
</feature>
<feature type="transmembrane region" description="Helical" evidence="8">
    <location>
        <begin position="189"/>
        <end position="209"/>
    </location>
</feature>
<evidence type="ECO:0000313" key="9">
    <source>
        <dbReference type="EMBL" id="GGF66236.1"/>
    </source>
</evidence>
<keyword evidence="3" id="KW-0813">Transport</keyword>
<evidence type="ECO:0000256" key="6">
    <source>
        <dbReference type="ARBA" id="ARBA00022989"/>
    </source>
</evidence>
<name>A0A917C1I9_9BACL</name>
<feature type="transmembrane region" description="Helical" evidence="8">
    <location>
        <begin position="122"/>
        <end position="140"/>
    </location>
</feature>
<feature type="transmembrane region" description="Helical" evidence="8">
    <location>
        <begin position="221"/>
        <end position="244"/>
    </location>
</feature>
<sequence length="372" mass="41920">MIFMNKQIINQEQLIVLFFVYLTGSVIVNLPGPLIGFAHNGVWISLLLSSAVAMIQLLLVLYLDKEYPGQSFIEYSQAVLGTWLAIVIVIPFISLLFEMSTDIVHEVGKYVNSSLMRQTPQYIFDIFIFTTVAITVRAGIEVMSRMFTILIFVVMLFIILTMLLSFPNYHSEFLLPVLPDGIKPVLHGAYLSFGFTHAEPVLLALLLPFVRRPAQGLHKKLIIAFIISVITLIAVTISTILVFGPLAGDRKYSMVEVARIINVQPIIQRVEFIVGIALIVGSYMKACITLFILNQLIVRICKLKDEKVFILPLVFINMICAFILQRSETGLTEHITVILPIWKLTGFTIPLLLVFVVHLLKKRFGLKKTPTQ</sequence>
<evidence type="ECO:0000256" key="3">
    <source>
        <dbReference type="ARBA" id="ARBA00022448"/>
    </source>
</evidence>
<proteinExistence type="inferred from homology"/>
<feature type="transmembrane region" description="Helical" evidence="8">
    <location>
        <begin position="42"/>
        <end position="63"/>
    </location>
</feature>
<comment type="subcellular location">
    <subcellularLocation>
        <location evidence="1">Membrane</location>
        <topology evidence="1">Multi-pass membrane protein</topology>
    </subcellularLocation>
</comment>
<evidence type="ECO:0000256" key="5">
    <source>
        <dbReference type="ARBA" id="ARBA00022692"/>
    </source>
</evidence>
<organism evidence="9 10">
    <name type="scientific">Paenibacillus albidus</name>
    <dbReference type="NCBI Taxonomy" id="2041023"/>
    <lineage>
        <taxon>Bacteria</taxon>
        <taxon>Bacillati</taxon>
        <taxon>Bacillota</taxon>
        <taxon>Bacilli</taxon>
        <taxon>Bacillales</taxon>
        <taxon>Paenibacillaceae</taxon>
        <taxon>Paenibacillus</taxon>
    </lineage>
</organism>
<evidence type="ECO:0000313" key="10">
    <source>
        <dbReference type="Proteomes" id="UP000637643"/>
    </source>
</evidence>
<accession>A0A917C1I9</accession>
<feature type="transmembrane region" description="Helical" evidence="8">
    <location>
        <begin position="308"/>
        <end position="325"/>
    </location>
</feature>
<protein>
    <submittedName>
        <fullName evidence="9">Germination protein GerKB</fullName>
    </submittedName>
</protein>
<feature type="transmembrane region" description="Helical" evidence="8">
    <location>
        <begin position="272"/>
        <end position="296"/>
    </location>
</feature>
<dbReference type="PANTHER" id="PTHR34975:SF2">
    <property type="entry name" value="SPORE GERMINATION PROTEIN A2"/>
    <property type="match status" value="1"/>
</dbReference>
<keyword evidence="4" id="KW-0309">Germination</keyword>
<dbReference type="Proteomes" id="UP000637643">
    <property type="component" value="Unassembled WGS sequence"/>
</dbReference>